<dbReference type="PANTHER" id="PTHR10414:SF37">
    <property type="entry name" value="BB IN A BOXCAR, ISOFORM C"/>
    <property type="match status" value="1"/>
</dbReference>
<keyword evidence="3 5" id="KW-0472">Membrane</keyword>
<dbReference type="InterPro" id="IPR014472">
    <property type="entry name" value="CHOPT"/>
</dbReference>
<dbReference type="AlphaFoldDB" id="A0A9W7D361"/>
<evidence type="ECO:0000256" key="2">
    <source>
        <dbReference type="ARBA" id="ARBA00010441"/>
    </source>
</evidence>
<dbReference type="OrthoDB" id="196717at2759"/>
<comment type="similarity">
    <text evidence="2">Belongs to the CDP-alcohol phosphatidyltransferase class-I family.</text>
</comment>
<evidence type="ECO:0000256" key="1">
    <source>
        <dbReference type="ARBA" id="ARBA00004370"/>
    </source>
</evidence>
<evidence type="ECO:0000256" key="6">
    <source>
        <dbReference type="SAM" id="SignalP"/>
    </source>
</evidence>
<accession>A0A9W7D361</accession>
<feature type="transmembrane region" description="Helical" evidence="5">
    <location>
        <begin position="94"/>
        <end position="117"/>
    </location>
</feature>
<comment type="subcellular location">
    <subcellularLocation>
        <location evidence="1">Membrane</location>
    </subcellularLocation>
</comment>
<protein>
    <submittedName>
        <fullName evidence="7">Unnamed protein product</fullName>
    </submittedName>
</protein>
<feature type="chain" id="PRO_5040754429" evidence="6">
    <location>
        <begin position="21"/>
        <end position="129"/>
    </location>
</feature>
<dbReference type="GO" id="GO:0016020">
    <property type="term" value="C:membrane"/>
    <property type="evidence" value="ECO:0007669"/>
    <property type="project" value="UniProtKB-SubCell"/>
</dbReference>
<evidence type="ECO:0000313" key="8">
    <source>
        <dbReference type="Proteomes" id="UP001165121"/>
    </source>
</evidence>
<sequence>MFWPHKRISMVLTRSAAAAAASSSAAAPAGSEAPKPSPHPDAENSSQSYRYVTEEGVKHILAYRYSGSDASLLYNHVISPTAQWLVDNVLSPRLAPNAITIGALSLVILSHVIMLWWGRRREGGGETPH</sequence>
<reference evidence="7" key="1">
    <citation type="submission" date="2023-04" db="EMBL/GenBank/DDBJ databases">
        <title>Phytophthora fragariaefolia NBRC 109709.</title>
        <authorList>
            <person name="Ichikawa N."/>
            <person name="Sato H."/>
            <person name="Tonouchi N."/>
        </authorList>
    </citation>
    <scope>NUCLEOTIDE SEQUENCE</scope>
    <source>
        <strain evidence="7">NBRC 109709</strain>
    </source>
</reference>
<proteinExistence type="inferred from homology"/>
<keyword evidence="5" id="KW-0812">Transmembrane</keyword>
<dbReference type="EMBL" id="BSXT01003644">
    <property type="protein sequence ID" value="GMF55015.1"/>
    <property type="molecule type" value="Genomic_DNA"/>
</dbReference>
<dbReference type="GO" id="GO:0008610">
    <property type="term" value="P:lipid biosynthetic process"/>
    <property type="evidence" value="ECO:0007669"/>
    <property type="project" value="UniProtKB-ARBA"/>
</dbReference>
<keyword evidence="8" id="KW-1185">Reference proteome</keyword>
<evidence type="ECO:0000256" key="5">
    <source>
        <dbReference type="SAM" id="Phobius"/>
    </source>
</evidence>
<gene>
    <name evidence="7" type="ORF">Pfra01_002305700</name>
</gene>
<evidence type="ECO:0000313" key="7">
    <source>
        <dbReference type="EMBL" id="GMF55015.1"/>
    </source>
</evidence>
<keyword evidence="5" id="KW-1133">Transmembrane helix</keyword>
<evidence type="ECO:0000256" key="3">
    <source>
        <dbReference type="ARBA" id="ARBA00023136"/>
    </source>
</evidence>
<name>A0A9W7D361_9STRA</name>
<comment type="caution">
    <text evidence="7">The sequence shown here is derived from an EMBL/GenBank/DDBJ whole genome shotgun (WGS) entry which is preliminary data.</text>
</comment>
<feature type="signal peptide" evidence="6">
    <location>
        <begin position="1"/>
        <end position="20"/>
    </location>
</feature>
<keyword evidence="6" id="KW-0732">Signal</keyword>
<dbReference type="Proteomes" id="UP001165121">
    <property type="component" value="Unassembled WGS sequence"/>
</dbReference>
<feature type="compositionally biased region" description="Low complexity" evidence="4">
    <location>
        <begin position="23"/>
        <end position="34"/>
    </location>
</feature>
<organism evidence="7 8">
    <name type="scientific">Phytophthora fragariaefolia</name>
    <dbReference type="NCBI Taxonomy" id="1490495"/>
    <lineage>
        <taxon>Eukaryota</taxon>
        <taxon>Sar</taxon>
        <taxon>Stramenopiles</taxon>
        <taxon>Oomycota</taxon>
        <taxon>Peronosporomycetes</taxon>
        <taxon>Peronosporales</taxon>
        <taxon>Peronosporaceae</taxon>
        <taxon>Phytophthora</taxon>
    </lineage>
</organism>
<feature type="region of interest" description="Disordered" evidence="4">
    <location>
        <begin position="23"/>
        <end position="48"/>
    </location>
</feature>
<dbReference type="PANTHER" id="PTHR10414">
    <property type="entry name" value="ETHANOLAMINEPHOSPHOTRANSFERASE"/>
    <property type="match status" value="1"/>
</dbReference>
<evidence type="ECO:0000256" key="4">
    <source>
        <dbReference type="SAM" id="MobiDB-lite"/>
    </source>
</evidence>